<dbReference type="OrthoDB" id="240546at2759"/>
<feature type="compositionally biased region" description="Low complexity" evidence="2">
    <location>
        <begin position="996"/>
        <end position="1009"/>
    </location>
</feature>
<feature type="transmembrane region" description="Helical" evidence="3">
    <location>
        <begin position="390"/>
        <end position="412"/>
    </location>
</feature>
<dbReference type="Pfam" id="PF19031">
    <property type="entry name" value="Intu_longin_1"/>
    <property type="match status" value="1"/>
</dbReference>
<dbReference type="InterPro" id="IPR043987">
    <property type="entry name" value="CCZ1/INTU/HSP4_longin_1"/>
</dbReference>
<evidence type="ECO:0000256" key="3">
    <source>
        <dbReference type="SAM" id="Phobius"/>
    </source>
</evidence>
<keyword evidence="3" id="KW-0812">Transmembrane</keyword>
<dbReference type="PANTHER" id="PTHR13056">
    <property type="entry name" value="VACUOLAR FUSION PROTEIN CCZ1 HOMOLOG-RELATED"/>
    <property type="match status" value="1"/>
</dbReference>
<feature type="transmembrane region" description="Helical" evidence="3">
    <location>
        <begin position="432"/>
        <end position="455"/>
    </location>
</feature>
<feature type="region of interest" description="Disordered" evidence="2">
    <location>
        <begin position="982"/>
        <end position="1022"/>
    </location>
</feature>
<dbReference type="Proteomes" id="UP000323067">
    <property type="component" value="Chromosome iii"/>
</dbReference>
<dbReference type="InterPro" id="IPR013176">
    <property type="entry name" value="Ccz1"/>
</dbReference>
<feature type="compositionally biased region" description="Polar residues" evidence="2">
    <location>
        <begin position="923"/>
        <end position="936"/>
    </location>
</feature>
<feature type="compositionally biased region" description="Basic and acidic residues" evidence="2">
    <location>
        <begin position="877"/>
        <end position="895"/>
    </location>
</feature>
<feature type="region of interest" description="Disordered" evidence="2">
    <location>
        <begin position="1266"/>
        <end position="1302"/>
    </location>
</feature>
<keyword evidence="3" id="KW-0472">Membrane</keyword>
<feature type="region of interest" description="Disordered" evidence="2">
    <location>
        <begin position="871"/>
        <end position="949"/>
    </location>
</feature>
<keyword evidence="3" id="KW-1133">Transmembrane helix</keyword>
<dbReference type="PANTHER" id="PTHR13056:SF0">
    <property type="entry name" value="VACUOLAR FUSION PROTEIN CCZ1 HOMOLOG-RELATED"/>
    <property type="match status" value="1"/>
</dbReference>
<evidence type="ECO:0000313" key="6">
    <source>
        <dbReference type="Proteomes" id="UP000323067"/>
    </source>
</evidence>
<organism evidence="5 6">
    <name type="scientific">Cordyceps militaris</name>
    <name type="common">Caterpillar fungus</name>
    <name type="synonym">Clavaria militaris</name>
    <dbReference type="NCBI Taxonomy" id="73501"/>
    <lineage>
        <taxon>Eukaryota</taxon>
        <taxon>Fungi</taxon>
        <taxon>Dikarya</taxon>
        <taxon>Ascomycota</taxon>
        <taxon>Pezizomycotina</taxon>
        <taxon>Sordariomycetes</taxon>
        <taxon>Hypocreomycetidae</taxon>
        <taxon>Hypocreales</taxon>
        <taxon>Cordycipitaceae</taxon>
        <taxon>Cordyceps</taxon>
    </lineage>
</organism>
<feature type="compositionally biased region" description="Polar residues" evidence="2">
    <location>
        <begin position="896"/>
        <end position="912"/>
    </location>
</feature>
<evidence type="ECO:0000256" key="1">
    <source>
        <dbReference type="ARBA" id="ARBA00005352"/>
    </source>
</evidence>
<comment type="similarity">
    <text evidence="1">Belongs to the CCZ1 family.</text>
</comment>
<dbReference type="VEuPathDB" id="FungiDB:A9K55_001821"/>
<feature type="domain" description="CCZ1/INTU/HSP4 first Longin" evidence="4">
    <location>
        <begin position="555"/>
        <end position="662"/>
    </location>
</feature>
<reference evidence="5 6" key="1">
    <citation type="journal article" date="2017" name="BMC Genomics">
        <title>Chromosome level assembly and secondary metabolite potential of the parasitic fungus Cordyceps militaris.</title>
        <authorList>
            <person name="Kramer G.J."/>
            <person name="Nodwell J.R."/>
        </authorList>
    </citation>
    <scope>NUCLEOTIDE SEQUENCE [LARGE SCALE GENOMIC DNA]</scope>
    <source>
        <strain evidence="5 6">ATCC 34164</strain>
    </source>
</reference>
<protein>
    <recommendedName>
        <fullName evidence="4">CCZ1/INTU/HSP4 first Longin domain-containing protein</fullName>
    </recommendedName>
</protein>
<name>A0A2H4SS29_CORMI</name>
<feature type="region of interest" description="Disordered" evidence="2">
    <location>
        <begin position="1037"/>
        <end position="1059"/>
    </location>
</feature>
<dbReference type="EMBL" id="CP023326">
    <property type="protein sequence ID" value="ATY65904.1"/>
    <property type="molecule type" value="Genomic_DNA"/>
</dbReference>
<proteinExistence type="inferred from homology"/>
<gene>
    <name evidence="5" type="ORF">A9K55_001821</name>
</gene>
<evidence type="ECO:0000313" key="5">
    <source>
        <dbReference type="EMBL" id="ATY65904.1"/>
    </source>
</evidence>
<feature type="compositionally biased region" description="Acidic residues" evidence="2">
    <location>
        <begin position="1043"/>
        <end position="1053"/>
    </location>
</feature>
<feature type="region of interest" description="Disordered" evidence="2">
    <location>
        <begin position="799"/>
        <end position="825"/>
    </location>
</feature>
<feature type="transmembrane region" description="Helical" evidence="3">
    <location>
        <begin position="497"/>
        <end position="514"/>
    </location>
</feature>
<accession>A0A2H4SS29</accession>
<dbReference type="Gene3D" id="1.20.58.340">
    <property type="entry name" value="Magnesium transport protein CorA, transmembrane region"/>
    <property type="match status" value="1"/>
</dbReference>
<evidence type="ECO:0000259" key="4">
    <source>
        <dbReference type="Pfam" id="PF19031"/>
    </source>
</evidence>
<dbReference type="GO" id="GO:0035658">
    <property type="term" value="C:Mon1-Ccz1 complex"/>
    <property type="evidence" value="ECO:0007669"/>
    <property type="project" value="InterPro"/>
</dbReference>
<sequence>MNEIYEKLAAAGQLATCCGEAALEFDNSARVCDIYEVWVHNDSGDVVPRLGQVDASAVPGWLRDSHAGNPGHTLLLRLVLVTIRTAGTARKLVGIAKDTHRQLTKAFGLELAHEFLKGTVTSVTAFPAVAVAPAGAERYCYAFNHAPKLAAIWSQLRPATAEGCAKQAAATEGIIYITDGAGGDPAQKRAATPATASFAPGDVLRRLLQSPFCADVYASSMAPALLLAMQLGFETDLAQSRIKVAIRAIEAATGYHTFKSRVAASSTHARLSQLAVRASGSATKLASVDRKSTSMQKVLRFVVKELDKEAVGPAGTAAQRLLRHHVGVLEERLEMQMLDTRYTMKRVDIQINAIFNMMTQEDALNGIELAQSSHLIAHASYRDSSSMKTLAIVTMFFLPGSFVSAMFSMPMYEWAKADPESPFIGVGLLPQFRLYWVITLPLTTVIFGFYLWWLWHLKRQRDAEFDSVSRKSAGSSDGEEGDDVVEERRLARKRRQTTLVLAMIFLSVCGRRALTNTASEFHYSSRLCAPSPLRQPAMAVAAPAPRIPVPAQLGFLAIYNPSLGTSDDTIDDQIVYYASVTSQSVAPAKRRRARTRGRPTEGISPEERNERLRQIGLAQGMVSFSQGFTDGEPVDAIETETTRVVVHELESGWRILASIDLNKTPLPPRLLTKNSEPQEEKYDYNTKEMKPAALILRDLQRAHRIFLMHHDVSMSSLFLRLPRHKFVAVLTRYWDLYLSTWSVSLHGNPARDIYQGINIAASGELGVGVGEEERGSGEREVLEGLVGRTEGLVDLMVSKFGGEDGDETDSNSNAPAPWLGSGRQPSIDDGAIFLGTGALSRKSLRDVTHWMEDLYTWGEHAYGVIESPISTRKTRTKKTDSRDDTPKTSEADTKSSSRTTPAQTSTQSNEPTAKQLKDKKSDPLTSNPSSATTDTGTIEEGKGVQVAKSQVGEVEDGKLDKMVSYLKLGYGQYWTIPGVASLSGSSTDQATDPKARPSSKAAESAAPKRPTLPKPSPSQESAGHYLIGLKGEIEEAYGGVDDGGAEASDESDSERDSRTVLRTVHVELDNNESGSGFPIHPAQQNSAAGATLTEAQMRGSLRPGANVQENSNAEKLRVVVYVNRPFLFVFLFRLRTDSLAWDALYRSLHYQLAPLRRPLLTSTRYRPERPDTGGRAAGIYDLVWNPFDLTVHTTVPNIPDDHLHPAGEPSWSRADAINTHLHVLHVYSSTRSPRVTDLERTQKTSRGWWIVWTRLVLQQHREAGSSRAVAMQTPRGGGDGSGVLSAPPSPRLGSEAGGDELGGSGFLGPAVTSKEIVLIRRASDHVSSVSSSLMGGGGVDSVGRLAQGIGVDTRRYVEDLLSML</sequence>
<evidence type="ECO:0000256" key="2">
    <source>
        <dbReference type="SAM" id="MobiDB-lite"/>
    </source>
</evidence>
<dbReference type="VEuPathDB" id="FungiDB:CCM_00289"/>
<dbReference type="GO" id="GO:0016192">
    <property type="term" value="P:vesicle-mediated transport"/>
    <property type="evidence" value="ECO:0007669"/>
    <property type="project" value="InterPro"/>
</dbReference>